<evidence type="ECO:0000313" key="3">
    <source>
        <dbReference type="Proteomes" id="UP000287651"/>
    </source>
</evidence>
<comment type="caution">
    <text evidence="2">The sequence shown here is derived from an EMBL/GenBank/DDBJ whole genome shotgun (WGS) entry which is preliminary data.</text>
</comment>
<dbReference type="EMBL" id="AMZH03025131">
    <property type="protein sequence ID" value="RRT35395.1"/>
    <property type="molecule type" value="Genomic_DNA"/>
</dbReference>
<dbReference type="AlphaFoldDB" id="A0A426X7D4"/>
<evidence type="ECO:0000256" key="1">
    <source>
        <dbReference type="SAM" id="Coils"/>
    </source>
</evidence>
<organism evidence="2 3">
    <name type="scientific">Ensete ventricosum</name>
    <name type="common">Abyssinian banana</name>
    <name type="synonym">Musa ensete</name>
    <dbReference type="NCBI Taxonomy" id="4639"/>
    <lineage>
        <taxon>Eukaryota</taxon>
        <taxon>Viridiplantae</taxon>
        <taxon>Streptophyta</taxon>
        <taxon>Embryophyta</taxon>
        <taxon>Tracheophyta</taxon>
        <taxon>Spermatophyta</taxon>
        <taxon>Magnoliopsida</taxon>
        <taxon>Liliopsida</taxon>
        <taxon>Zingiberales</taxon>
        <taxon>Musaceae</taxon>
        <taxon>Ensete</taxon>
    </lineage>
</organism>
<accession>A0A426X7D4</accession>
<evidence type="ECO:0000313" key="2">
    <source>
        <dbReference type="EMBL" id="RRT35395.1"/>
    </source>
</evidence>
<evidence type="ECO:0008006" key="4">
    <source>
        <dbReference type="Google" id="ProtNLM"/>
    </source>
</evidence>
<proteinExistence type="predicted"/>
<protein>
    <recommendedName>
        <fullName evidence="4">Ternary complex factor MIP1 leucine-zipper domain-containing protein</fullName>
    </recommendedName>
</protein>
<sequence length="126" mass="14313">MTCAKIIFDTCLDDKINDDAREGKMCCYRTRLEQEVSDLLNLAAFCIAQELLDDIATLETTISKLEEELASLQLQLRQERTERHLAENHLEYFPSFSPESPTSSSCLWEEVPGIQSLQSVSFTDCS</sequence>
<feature type="coiled-coil region" evidence="1">
    <location>
        <begin position="48"/>
        <end position="89"/>
    </location>
</feature>
<gene>
    <name evidence="2" type="ORF">B296_00052910</name>
</gene>
<reference evidence="2 3" key="1">
    <citation type="journal article" date="2014" name="Agronomy (Basel)">
        <title>A Draft Genome Sequence for Ensete ventricosum, the Drought-Tolerant Tree Against Hunger.</title>
        <authorList>
            <person name="Harrison J."/>
            <person name="Moore K.A."/>
            <person name="Paszkiewicz K."/>
            <person name="Jones T."/>
            <person name="Grant M."/>
            <person name="Ambacheew D."/>
            <person name="Muzemil S."/>
            <person name="Studholme D.J."/>
        </authorList>
    </citation>
    <scope>NUCLEOTIDE SEQUENCE [LARGE SCALE GENOMIC DNA]</scope>
</reference>
<keyword evidence="1" id="KW-0175">Coiled coil</keyword>
<dbReference type="Proteomes" id="UP000287651">
    <property type="component" value="Unassembled WGS sequence"/>
</dbReference>
<name>A0A426X7D4_ENSVE</name>